<evidence type="ECO:0000256" key="4">
    <source>
        <dbReference type="ARBA" id="ARBA00022670"/>
    </source>
</evidence>
<dbReference type="CDD" id="cd06163">
    <property type="entry name" value="S2P-M50_PDZ_RseP-like"/>
    <property type="match status" value="1"/>
</dbReference>
<feature type="transmembrane region" description="Helical" evidence="11">
    <location>
        <begin position="96"/>
        <end position="119"/>
    </location>
</feature>
<keyword evidence="4 13" id="KW-0645">Protease</keyword>
<keyword evidence="8 11" id="KW-1133">Transmembrane helix</keyword>
<evidence type="ECO:0000313" key="13">
    <source>
        <dbReference type="EMBL" id="OGY59208.1"/>
    </source>
</evidence>
<dbReference type="SUPFAM" id="SSF50156">
    <property type="entry name" value="PDZ domain-like"/>
    <property type="match status" value="1"/>
</dbReference>
<keyword evidence="5 11" id="KW-0812">Transmembrane</keyword>
<evidence type="ECO:0000256" key="1">
    <source>
        <dbReference type="ARBA" id="ARBA00001947"/>
    </source>
</evidence>
<dbReference type="NCBIfam" id="TIGR00054">
    <property type="entry name" value="RIP metalloprotease RseP"/>
    <property type="match status" value="1"/>
</dbReference>
<evidence type="ECO:0000256" key="9">
    <source>
        <dbReference type="ARBA" id="ARBA00023049"/>
    </source>
</evidence>
<organism evidence="13 14">
    <name type="scientific">Candidatus Colwellbacteria bacterium RIFCSPLOWO2_01_FULL_48_10</name>
    <dbReference type="NCBI Taxonomy" id="1797690"/>
    <lineage>
        <taxon>Bacteria</taxon>
        <taxon>Candidatus Colwelliibacteriota</taxon>
    </lineage>
</organism>
<dbReference type="Pfam" id="PF02163">
    <property type="entry name" value="Peptidase_M50"/>
    <property type="match status" value="1"/>
</dbReference>
<keyword evidence="6 11" id="KW-0378">Hydrolase</keyword>
<dbReference type="PANTHER" id="PTHR42837:SF2">
    <property type="entry name" value="MEMBRANE METALLOPROTEASE ARASP2, CHLOROPLASTIC-RELATED"/>
    <property type="match status" value="1"/>
</dbReference>
<dbReference type="Gene3D" id="2.30.42.10">
    <property type="match status" value="1"/>
</dbReference>
<dbReference type="EMBL" id="MHIY01000030">
    <property type="protein sequence ID" value="OGY59208.1"/>
    <property type="molecule type" value="Genomic_DNA"/>
</dbReference>
<keyword evidence="7 11" id="KW-0862">Zinc</keyword>
<dbReference type="InterPro" id="IPR036034">
    <property type="entry name" value="PDZ_sf"/>
</dbReference>
<dbReference type="EC" id="3.4.24.-" evidence="11"/>
<dbReference type="InterPro" id="IPR004387">
    <property type="entry name" value="Pept_M50_Zn"/>
</dbReference>
<dbReference type="InterPro" id="IPR008915">
    <property type="entry name" value="Peptidase_M50"/>
</dbReference>
<comment type="caution">
    <text evidence="13">The sequence shown here is derived from an EMBL/GenBank/DDBJ whole genome shotgun (WGS) entry which is preliminary data.</text>
</comment>
<accession>A0A1G1Z3K6</accession>
<evidence type="ECO:0000256" key="8">
    <source>
        <dbReference type="ARBA" id="ARBA00022989"/>
    </source>
</evidence>
<dbReference type="GO" id="GO:0006508">
    <property type="term" value="P:proteolysis"/>
    <property type="evidence" value="ECO:0007669"/>
    <property type="project" value="UniProtKB-KW"/>
</dbReference>
<feature type="domain" description="Peptidase M50" evidence="12">
    <location>
        <begin position="8"/>
        <end position="321"/>
    </location>
</feature>
<name>A0A1G1Z3K6_9BACT</name>
<keyword evidence="9 11" id="KW-0482">Metalloprotease</keyword>
<protein>
    <recommendedName>
        <fullName evidence="11">Zinc metalloprotease</fullName>
        <ecNumber evidence="11">3.4.24.-</ecNumber>
    </recommendedName>
</protein>
<comment type="subcellular location">
    <subcellularLocation>
        <location evidence="2">Membrane</location>
        <topology evidence="2">Multi-pass membrane protein</topology>
    </subcellularLocation>
</comment>
<evidence type="ECO:0000256" key="5">
    <source>
        <dbReference type="ARBA" id="ARBA00022692"/>
    </source>
</evidence>
<comment type="similarity">
    <text evidence="3 11">Belongs to the peptidase M50B family.</text>
</comment>
<dbReference type="GO" id="GO:0016020">
    <property type="term" value="C:membrane"/>
    <property type="evidence" value="ECO:0007669"/>
    <property type="project" value="UniProtKB-SubCell"/>
</dbReference>
<dbReference type="AlphaFoldDB" id="A0A1G1Z3K6"/>
<dbReference type="Proteomes" id="UP000178744">
    <property type="component" value="Unassembled WGS sequence"/>
</dbReference>
<keyword evidence="10 11" id="KW-0472">Membrane</keyword>
<dbReference type="PANTHER" id="PTHR42837">
    <property type="entry name" value="REGULATOR OF SIGMA-E PROTEASE RSEP"/>
    <property type="match status" value="1"/>
</dbReference>
<feature type="transmembrane region" description="Helical" evidence="11">
    <location>
        <begin position="309"/>
        <end position="331"/>
    </location>
</feature>
<evidence type="ECO:0000313" key="14">
    <source>
        <dbReference type="Proteomes" id="UP000178744"/>
    </source>
</evidence>
<proteinExistence type="inferred from homology"/>
<evidence type="ECO:0000256" key="10">
    <source>
        <dbReference type="ARBA" id="ARBA00023136"/>
    </source>
</evidence>
<dbReference type="GO" id="GO:0004222">
    <property type="term" value="F:metalloendopeptidase activity"/>
    <property type="evidence" value="ECO:0007669"/>
    <property type="project" value="InterPro"/>
</dbReference>
<gene>
    <name evidence="13" type="ORF">A3B23_04095</name>
</gene>
<sequence length="335" mass="36003">MLLTAFIFIAVLAILILGHELGHFVAAKIFRLRVDEFAFGFPPKIFSKKMGETTYTLNAIPFGGFVKIHGENGAEEAEDKDASRAFHLQSAWKRGLVMVAGVVMNFLIGWFAFSAIFMMGIPHKLYITQVFPGSPAAVAGFEPGDAIAGFETTGDFISFINANAGKTVSINGKELVPRINPPVNEGKMGIALTDAYVAPLGPIESFKQSFVKSFETLKSILAALGEIVKSAFTGGEALKEVAGPVGIFKIVGSASELGFVYLLQLLALLSLNLTIFNLLPIPALDGGRLLFVLIEKIAGRKLNAKYENFANLAGFCFLMLLVLAVTVSDIFKLTG</sequence>
<evidence type="ECO:0000256" key="11">
    <source>
        <dbReference type="RuleBase" id="RU362031"/>
    </source>
</evidence>
<evidence type="ECO:0000256" key="7">
    <source>
        <dbReference type="ARBA" id="ARBA00022833"/>
    </source>
</evidence>
<dbReference type="STRING" id="1797690.A3B23_04095"/>
<keyword evidence="11" id="KW-0479">Metal-binding</keyword>
<evidence type="ECO:0000259" key="12">
    <source>
        <dbReference type="Pfam" id="PF02163"/>
    </source>
</evidence>
<comment type="cofactor">
    <cofactor evidence="1 11">
        <name>Zn(2+)</name>
        <dbReference type="ChEBI" id="CHEBI:29105"/>
    </cofactor>
</comment>
<evidence type="ECO:0000256" key="6">
    <source>
        <dbReference type="ARBA" id="ARBA00022801"/>
    </source>
</evidence>
<dbReference type="GO" id="GO:0046872">
    <property type="term" value="F:metal ion binding"/>
    <property type="evidence" value="ECO:0007669"/>
    <property type="project" value="UniProtKB-KW"/>
</dbReference>
<evidence type="ECO:0000256" key="2">
    <source>
        <dbReference type="ARBA" id="ARBA00004141"/>
    </source>
</evidence>
<evidence type="ECO:0000256" key="3">
    <source>
        <dbReference type="ARBA" id="ARBA00007931"/>
    </source>
</evidence>
<feature type="transmembrane region" description="Helical" evidence="11">
    <location>
        <begin position="259"/>
        <end position="279"/>
    </location>
</feature>
<reference evidence="13 14" key="1">
    <citation type="journal article" date="2016" name="Nat. Commun.">
        <title>Thousands of microbial genomes shed light on interconnected biogeochemical processes in an aquifer system.</title>
        <authorList>
            <person name="Anantharaman K."/>
            <person name="Brown C.T."/>
            <person name="Hug L.A."/>
            <person name="Sharon I."/>
            <person name="Castelle C.J."/>
            <person name="Probst A.J."/>
            <person name="Thomas B.C."/>
            <person name="Singh A."/>
            <person name="Wilkins M.J."/>
            <person name="Karaoz U."/>
            <person name="Brodie E.L."/>
            <person name="Williams K.H."/>
            <person name="Hubbard S.S."/>
            <person name="Banfield J.F."/>
        </authorList>
    </citation>
    <scope>NUCLEOTIDE SEQUENCE [LARGE SCALE GENOMIC DNA]</scope>
</reference>